<evidence type="ECO:0000313" key="4">
    <source>
        <dbReference type="EMBL" id="MFK2919468.1"/>
    </source>
</evidence>
<name>A0ABW8K9B5_9GAMM</name>
<dbReference type="PANTHER" id="PTHR11203:SF37">
    <property type="entry name" value="INTEGRATOR COMPLEX SUBUNIT 11"/>
    <property type="match status" value="1"/>
</dbReference>
<feature type="domain" description="Metallo-beta-lactamase" evidence="2">
    <location>
        <begin position="26"/>
        <end position="262"/>
    </location>
</feature>
<dbReference type="SMART" id="SM00849">
    <property type="entry name" value="Lactamase_B"/>
    <property type="match status" value="1"/>
</dbReference>
<evidence type="ECO:0000259" key="3">
    <source>
        <dbReference type="SMART" id="SM01027"/>
    </source>
</evidence>
<dbReference type="InterPro" id="IPR036866">
    <property type="entry name" value="RibonucZ/Hydroxyglut_hydro"/>
</dbReference>
<dbReference type="Proteomes" id="UP001620408">
    <property type="component" value="Unassembled WGS sequence"/>
</dbReference>
<dbReference type="RefSeq" id="WP_379984493.1">
    <property type="nucleotide sequence ID" value="NZ_JADIKD010000012.1"/>
</dbReference>
<dbReference type="Gene3D" id="3.40.50.10890">
    <property type="match status" value="1"/>
</dbReference>
<evidence type="ECO:0000256" key="1">
    <source>
        <dbReference type="ARBA" id="ARBA00022801"/>
    </source>
</evidence>
<dbReference type="Pfam" id="PF10996">
    <property type="entry name" value="Beta-Casp"/>
    <property type="match status" value="1"/>
</dbReference>
<comment type="caution">
    <text evidence="4">The sequence shown here is derived from an EMBL/GenBank/DDBJ whole genome shotgun (WGS) entry which is preliminary data.</text>
</comment>
<proteinExistence type="predicted"/>
<dbReference type="InterPro" id="IPR022712">
    <property type="entry name" value="Beta_Casp"/>
</dbReference>
<dbReference type="Pfam" id="PF00753">
    <property type="entry name" value="Lactamase_B"/>
    <property type="match status" value="1"/>
</dbReference>
<dbReference type="InterPro" id="IPR011108">
    <property type="entry name" value="RMMBL"/>
</dbReference>
<gene>
    <name evidence="4" type="ORF">ISS97_19555</name>
</gene>
<keyword evidence="1" id="KW-0378">Hydrolase</keyword>
<sequence>MSHATEAPRKTRNITYSCHGAAKQVTGSCHLVTCNGRRVLIDCGLFQGGPEQEEANYQPFGFDPASIDALLLTHAHLDHCGRIPRLVREGFRGPIFTTAATRELARVVLIDAAGLQEEAARRQLRSARRRDEPKTEPLYTLDDAFHALDFFTGDVRYGDMVAVTQGVRAQFLDAGHILGSASILLELDDGEGTCRMLFSGDLGSPGRPILRDPTPAPDADYVVMETTYGDRPHRPLPDSVDELHQAVRQTIERHGNVIIPTFALERAQDVLYYLHRGIEDGAIPSHIPIFLDSPMAVSATEIFRRHPECFGENFVKELQGGDPFAMPGLHFTRESAESMAINNIEGGAIILAGSGMCNGGRVQHHLKHNLWRDKSSIVFVGYAAEGTLARRIIDGAPSVRIFNDEIRVRAQIWTINGFSAHADQGSLLAWLGHRHPRKVFLVHGEYDRGMKAMEQCLSDRGIASQIPAIHESIPL</sequence>
<evidence type="ECO:0000259" key="2">
    <source>
        <dbReference type="SMART" id="SM00849"/>
    </source>
</evidence>
<dbReference type="PANTHER" id="PTHR11203">
    <property type="entry name" value="CLEAVAGE AND POLYADENYLATION SPECIFICITY FACTOR FAMILY MEMBER"/>
    <property type="match status" value="1"/>
</dbReference>
<dbReference type="InterPro" id="IPR050698">
    <property type="entry name" value="MBL"/>
</dbReference>
<dbReference type="EMBL" id="JADIKD010000012">
    <property type="protein sequence ID" value="MFK2919468.1"/>
    <property type="molecule type" value="Genomic_DNA"/>
</dbReference>
<keyword evidence="5" id="KW-1185">Reference proteome</keyword>
<organism evidence="4 5">
    <name type="scientific">Dyella koreensis</name>
    <dbReference type="NCBI Taxonomy" id="311235"/>
    <lineage>
        <taxon>Bacteria</taxon>
        <taxon>Pseudomonadati</taxon>
        <taxon>Pseudomonadota</taxon>
        <taxon>Gammaproteobacteria</taxon>
        <taxon>Lysobacterales</taxon>
        <taxon>Rhodanobacteraceae</taxon>
        <taxon>Dyella</taxon>
    </lineage>
</organism>
<evidence type="ECO:0000313" key="5">
    <source>
        <dbReference type="Proteomes" id="UP001620408"/>
    </source>
</evidence>
<dbReference type="SMART" id="SM01027">
    <property type="entry name" value="Beta-Casp"/>
    <property type="match status" value="1"/>
</dbReference>
<dbReference type="SUPFAM" id="SSF56281">
    <property type="entry name" value="Metallo-hydrolase/oxidoreductase"/>
    <property type="match status" value="1"/>
</dbReference>
<dbReference type="Gene3D" id="3.60.15.10">
    <property type="entry name" value="Ribonuclease Z/Hydroxyacylglutathione hydrolase-like"/>
    <property type="match status" value="1"/>
</dbReference>
<protein>
    <submittedName>
        <fullName evidence="4">MBL fold metallo-hydrolase</fullName>
    </submittedName>
</protein>
<reference evidence="4 5" key="1">
    <citation type="submission" date="2020-10" db="EMBL/GenBank/DDBJ databases">
        <title>Phylogeny of dyella-like bacteria.</title>
        <authorList>
            <person name="Fu J."/>
        </authorList>
    </citation>
    <scope>NUCLEOTIDE SEQUENCE [LARGE SCALE GENOMIC DNA]</scope>
    <source>
        <strain evidence="4 5">BB4</strain>
    </source>
</reference>
<dbReference type="Pfam" id="PF07521">
    <property type="entry name" value="RMMBL"/>
    <property type="match status" value="1"/>
</dbReference>
<accession>A0ABW8K9B5</accession>
<dbReference type="CDD" id="cd16295">
    <property type="entry name" value="TTHA0252-CPSF-like_MBL-fold"/>
    <property type="match status" value="1"/>
</dbReference>
<feature type="domain" description="Beta-Casp" evidence="3">
    <location>
        <begin position="267"/>
        <end position="392"/>
    </location>
</feature>
<dbReference type="InterPro" id="IPR001279">
    <property type="entry name" value="Metallo-B-lactamas"/>
</dbReference>